<reference evidence="2 3" key="1">
    <citation type="journal article" date="2019" name="Fungal Biol. Biotechnol.">
        <title>Draft genome sequence of fastidious pathogen Ceratobasidium theobromae, which causes vascular-streak dieback in Theobroma cacao.</title>
        <authorList>
            <person name="Ali S.S."/>
            <person name="Asman A."/>
            <person name="Shao J."/>
            <person name="Firmansyah A.P."/>
            <person name="Susilo A.W."/>
            <person name="Rosmana A."/>
            <person name="McMahon P."/>
            <person name="Junaid M."/>
            <person name="Guest D."/>
            <person name="Kheng T.Y."/>
            <person name="Meinhardt L.W."/>
            <person name="Bailey B.A."/>
        </authorList>
    </citation>
    <scope>NUCLEOTIDE SEQUENCE [LARGE SCALE GENOMIC DNA]</scope>
    <source>
        <strain evidence="2 3">CT2</strain>
    </source>
</reference>
<feature type="compositionally biased region" description="Polar residues" evidence="1">
    <location>
        <begin position="51"/>
        <end position="72"/>
    </location>
</feature>
<dbReference type="AlphaFoldDB" id="A0A5N5Q614"/>
<feature type="compositionally biased region" description="Low complexity" evidence="1">
    <location>
        <begin position="125"/>
        <end position="134"/>
    </location>
</feature>
<gene>
    <name evidence="2" type="ORF">CTheo_9239</name>
</gene>
<comment type="caution">
    <text evidence="2">The sequence shown here is derived from an EMBL/GenBank/DDBJ whole genome shotgun (WGS) entry which is preliminary data.</text>
</comment>
<name>A0A5N5Q614_9AGAM</name>
<protein>
    <submittedName>
        <fullName evidence="2">Uncharacterized protein</fullName>
    </submittedName>
</protein>
<evidence type="ECO:0000313" key="3">
    <source>
        <dbReference type="Proteomes" id="UP000383932"/>
    </source>
</evidence>
<dbReference type="Proteomes" id="UP000383932">
    <property type="component" value="Unassembled WGS sequence"/>
</dbReference>
<feature type="region of interest" description="Disordered" evidence="1">
    <location>
        <begin position="23"/>
        <end position="134"/>
    </location>
</feature>
<evidence type="ECO:0000313" key="2">
    <source>
        <dbReference type="EMBL" id="KAB5587314.1"/>
    </source>
</evidence>
<sequence>MSFRNPTTVVVNLPTVNPFGSSAYARSRGVNNRNVQPTRRGVTAYDDTPAQVEQGTTVLSSTNPFSPGANQRAQRDKPSSRPTRGSRVADEQESDEEVSDARPMPLSGARYDSRGPSPMPHPANSGSRSGSSSS</sequence>
<keyword evidence="3" id="KW-1185">Reference proteome</keyword>
<accession>A0A5N5Q614</accession>
<organism evidence="2 3">
    <name type="scientific">Ceratobasidium theobromae</name>
    <dbReference type="NCBI Taxonomy" id="1582974"/>
    <lineage>
        <taxon>Eukaryota</taxon>
        <taxon>Fungi</taxon>
        <taxon>Dikarya</taxon>
        <taxon>Basidiomycota</taxon>
        <taxon>Agaricomycotina</taxon>
        <taxon>Agaricomycetes</taxon>
        <taxon>Cantharellales</taxon>
        <taxon>Ceratobasidiaceae</taxon>
        <taxon>Ceratobasidium</taxon>
    </lineage>
</organism>
<proteinExistence type="predicted"/>
<dbReference type="EMBL" id="SSOP01001209">
    <property type="protein sequence ID" value="KAB5587314.1"/>
    <property type="molecule type" value="Genomic_DNA"/>
</dbReference>
<evidence type="ECO:0000256" key="1">
    <source>
        <dbReference type="SAM" id="MobiDB-lite"/>
    </source>
</evidence>